<dbReference type="GO" id="GO:0006518">
    <property type="term" value="P:peptide metabolic process"/>
    <property type="evidence" value="ECO:0007669"/>
    <property type="project" value="InterPro"/>
</dbReference>
<evidence type="ECO:0000256" key="8">
    <source>
        <dbReference type="NCBIfam" id="TIGR01882"/>
    </source>
</evidence>
<accession>A0A968GDA7</accession>
<dbReference type="SUPFAM" id="SSF55031">
    <property type="entry name" value="Bacterial exopeptidase dimerisation domain"/>
    <property type="match status" value="1"/>
</dbReference>
<dbReference type="InterPro" id="IPR036264">
    <property type="entry name" value="Bact_exopeptidase_dim_dom"/>
</dbReference>
<evidence type="ECO:0000256" key="5">
    <source>
        <dbReference type="ARBA" id="ARBA00022801"/>
    </source>
</evidence>
<dbReference type="Pfam" id="PF07687">
    <property type="entry name" value="M20_dimer"/>
    <property type="match status" value="1"/>
</dbReference>
<dbReference type="InterPro" id="IPR002933">
    <property type="entry name" value="Peptidase_M20"/>
</dbReference>
<dbReference type="InterPro" id="IPR011650">
    <property type="entry name" value="Peptidase_M20_dimer"/>
</dbReference>
<evidence type="ECO:0000256" key="2">
    <source>
        <dbReference type="ARBA" id="ARBA00009692"/>
    </source>
</evidence>
<reference evidence="10" key="1">
    <citation type="submission" date="2020-03" db="EMBL/GenBank/DDBJ databases">
        <title>Spirochaetal bacteria isolated from arthropods constitute a novel genus Entomospira genus novum within the order Spirochaetales.</title>
        <authorList>
            <person name="Grana-Miraglia L."/>
            <person name="Sikutova S."/>
            <person name="Fingerle V."/>
            <person name="Sing A."/>
            <person name="Castillo-Ramirez S."/>
            <person name="Margos G."/>
            <person name="Rudolf I."/>
        </authorList>
    </citation>
    <scope>NUCLEOTIDE SEQUENCE</scope>
    <source>
        <strain evidence="10">BR208</strain>
    </source>
</reference>
<dbReference type="PANTHER" id="PTHR42994">
    <property type="entry name" value="PEPTIDASE T"/>
    <property type="match status" value="1"/>
</dbReference>
<dbReference type="NCBIfam" id="TIGR01882">
    <property type="entry name" value="peptidase-T"/>
    <property type="match status" value="1"/>
</dbReference>
<dbReference type="InterPro" id="IPR010161">
    <property type="entry name" value="Peptidase_M20B"/>
</dbReference>
<name>A0A968GDA7_9SPIO</name>
<gene>
    <name evidence="10" type="primary">pepT</name>
    <name evidence="10" type="ORF">HCT46_03410</name>
</gene>
<evidence type="ECO:0000256" key="7">
    <source>
        <dbReference type="ARBA" id="ARBA00023049"/>
    </source>
</evidence>
<dbReference type="PANTHER" id="PTHR42994:SF1">
    <property type="entry name" value="PEPTIDASE T"/>
    <property type="match status" value="1"/>
</dbReference>
<dbReference type="SUPFAM" id="SSF53187">
    <property type="entry name" value="Zn-dependent exopeptidases"/>
    <property type="match status" value="1"/>
</dbReference>
<comment type="cofactor">
    <cofactor evidence="1">
        <name>Zn(2+)</name>
        <dbReference type="ChEBI" id="CHEBI:29105"/>
    </cofactor>
</comment>
<keyword evidence="5 10" id="KW-0378">Hydrolase</keyword>
<dbReference type="GO" id="GO:0045148">
    <property type="term" value="F:tripeptide aminopeptidase activity"/>
    <property type="evidence" value="ECO:0007669"/>
    <property type="project" value="UniProtKB-UniRule"/>
</dbReference>
<dbReference type="Gene3D" id="3.40.630.10">
    <property type="entry name" value="Zn peptidases"/>
    <property type="match status" value="1"/>
</dbReference>
<dbReference type="NCBIfam" id="NF009920">
    <property type="entry name" value="PRK13381.1"/>
    <property type="match status" value="1"/>
</dbReference>
<evidence type="ECO:0000256" key="1">
    <source>
        <dbReference type="ARBA" id="ARBA00001947"/>
    </source>
</evidence>
<dbReference type="PROSITE" id="PS00758">
    <property type="entry name" value="ARGE_DAPE_CPG2_1"/>
    <property type="match status" value="1"/>
</dbReference>
<keyword evidence="7" id="KW-0482">Metalloprotease</keyword>
<evidence type="ECO:0000256" key="6">
    <source>
        <dbReference type="ARBA" id="ARBA00022833"/>
    </source>
</evidence>
<evidence type="ECO:0000259" key="9">
    <source>
        <dbReference type="Pfam" id="PF07687"/>
    </source>
</evidence>
<dbReference type="Pfam" id="PF01546">
    <property type="entry name" value="Peptidase_M20"/>
    <property type="match status" value="1"/>
</dbReference>
<proteinExistence type="inferred from homology"/>
<keyword evidence="6" id="KW-0862">Zinc</keyword>
<keyword evidence="10" id="KW-0031">Aminopeptidase</keyword>
<keyword evidence="11" id="KW-1185">Reference proteome</keyword>
<dbReference type="GO" id="GO:0008270">
    <property type="term" value="F:zinc ion binding"/>
    <property type="evidence" value="ECO:0007669"/>
    <property type="project" value="InterPro"/>
</dbReference>
<evidence type="ECO:0000256" key="3">
    <source>
        <dbReference type="ARBA" id="ARBA00022670"/>
    </source>
</evidence>
<dbReference type="NCBIfam" id="NF003976">
    <property type="entry name" value="PRK05469.1"/>
    <property type="match status" value="1"/>
</dbReference>
<evidence type="ECO:0000313" key="10">
    <source>
        <dbReference type="EMBL" id="NIZ46962.1"/>
    </source>
</evidence>
<dbReference type="Gene3D" id="3.30.70.360">
    <property type="match status" value="1"/>
</dbReference>
<dbReference type="AlphaFoldDB" id="A0A968GDA7"/>
<evidence type="ECO:0000313" key="11">
    <source>
        <dbReference type="Proteomes" id="UP000752013"/>
    </source>
</evidence>
<protein>
    <recommendedName>
        <fullName evidence="8">Peptidase T</fullName>
        <ecNumber evidence="8">3.4.11.4</ecNumber>
    </recommendedName>
</protein>
<dbReference type="Proteomes" id="UP000752013">
    <property type="component" value="Unassembled WGS sequence"/>
</dbReference>
<dbReference type="GO" id="GO:0008237">
    <property type="term" value="F:metallopeptidase activity"/>
    <property type="evidence" value="ECO:0007669"/>
    <property type="project" value="UniProtKB-KW"/>
</dbReference>
<organism evidence="10 11">
    <name type="scientific">Entomospira nematocerorum</name>
    <dbReference type="NCBI Taxonomy" id="2719987"/>
    <lineage>
        <taxon>Bacteria</taxon>
        <taxon>Pseudomonadati</taxon>
        <taxon>Spirochaetota</taxon>
        <taxon>Spirochaetia</taxon>
        <taxon>Spirochaetales</taxon>
        <taxon>Spirochaetaceae</taxon>
        <taxon>Entomospira</taxon>
    </lineage>
</organism>
<keyword evidence="3" id="KW-0645">Protease</keyword>
<dbReference type="GO" id="GO:0006508">
    <property type="term" value="P:proteolysis"/>
    <property type="evidence" value="ECO:0007669"/>
    <property type="project" value="UniProtKB-UniRule"/>
</dbReference>
<sequence>MKDFQESLIDRFIRYAKIDTPVDISMAGKQRPTNPAQLNLSRLLTSELEEMNIPVFSNEEGFVIGKIPAKGTGASLDPIAFMAHIDVTDAAPNTNVKPQVIRSYDGNPIVLGHNITIDHPDLQQYIGTPIITSDGSTLLGADDKAGIAIIMTLVEYLFHHPELEHGAFEVVFTPDEEGGDGMSGFPIEHLDAHYAYTLDGGAIGGVTYECYNAYTASITFKGVSYHPGDARGRMVNPISMAAAFINLLPRNESPEATDGYFGCYWPDDIKSQGEYVTLKVHIRDHDNTIAIRRMEALHAYARAVESSFPNGSISVDIHEAYRNMREEVDKMPIVMQRVYQAMNVIGVTPIIYPTRGGTDGARLTQMGRPCPNLFTGAHNIHARSEWLAIDAAYKAFQILIEMIKA</sequence>
<comment type="caution">
    <text evidence="10">The sequence shown here is derived from an EMBL/GenBank/DDBJ whole genome shotgun (WGS) entry which is preliminary data.</text>
</comment>
<dbReference type="EC" id="3.4.11.4" evidence="8"/>
<feature type="domain" description="Peptidase M20 dimerisation" evidence="9">
    <location>
        <begin position="212"/>
        <end position="280"/>
    </location>
</feature>
<keyword evidence="4" id="KW-0479">Metal-binding</keyword>
<comment type="similarity">
    <text evidence="2">Belongs to the peptidase M20B family.</text>
</comment>
<dbReference type="RefSeq" id="WP_167703399.1">
    <property type="nucleotide sequence ID" value="NZ_CP118168.1"/>
</dbReference>
<dbReference type="EMBL" id="JAATLK010000001">
    <property type="protein sequence ID" value="NIZ46962.1"/>
    <property type="molecule type" value="Genomic_DNA"/>
</dbReference>
<dbReference type="InterPro" id="IPR001261">
    <property type="entry name" value="ArgE/DapE_CS"/>
</dbReference>
<evidence type="ECO:0000256" key="4">
    <source>
        <dbReference type="ARBA" id="ARBA00022723"/>
    </source>
</evidence>